<dbReference type="Proteomes" id="UP000030848">
    <property type="component" value="Unassembled WGS sequence"/>
</dbReference>
<evidence type="ECO:0000256" key="1">
    <source>
        <dbReference type="SAM" id="Phobius"/>
    </source>
</evidence>
<keyword evidence="1" id="KW-0472">Membrane</keyword>
<sequence length="41" mass="4447">MFEVGIGYNTALLTHILGARACLLGRHPTRARRRHVATGCG</sequence>
<evidence type="ECO:0000313" key="2">
    <source>
        <dbReference type="EMBL" id="KHF42918.1"/>
    </source>
</evidence>
<organism evidence="2 3">
    <name type="scientific">Saccharomonospora viridis</name>
    <dbReference type="NCBI Taxonomy" id="1852"/>
    <lineage>
        <taxon>Bacteria</taxon>
        <taxon>Bacillati</taxon>
        <taxon>Actinomycetota</taxon>
        <taxon>Actinomycetes</taxon>
        <taxon>Pseudonocardiales</taxon>
        <taxon>Pseudonocardiaceae</taxon>
        <taxon>Saccharomonospora</taxon>
    </lineage>
</organism>
<name>A0A837D7W0_9PSEU</name>
<keyword evidence="1" id="KW-1133">Transmembrane helix</keyword>
<dbReference type="EMBL" id="JRZE01000006">
    <property type="protein sequence ID" value="KHF42918.1"/>
    <property type="molecule type" value="Genomic_DNA"/>
</dbReference>
<keyword evidence="1" id="KW-0812">Transmembrane</keyword>
<protein>
    <submittedName>
        <fullName evidence="2">Uncharacterized protein</fullName>
    </submittedName>
</protein>
<comment type="caution">
    <text evidence="2">The sequence shown here is derived from an EMBL/GenBank/DDBJ whole genome shotgun (WGS) entry which is preliminary data.</text>
</comment>
<gene>
    <name evidence="2" type="ORF">MINT15_31200</name>
</gene>
<dbReference type="AlphaFoldDB" id="A0A837D7W0"/>
<evidence type="ECO:0000313" key="3">
    <source>
        <dbReference type="Proteomes" id="UP000030848"/>
    </source>
</evidence>
<feature type="transmembrane region" description="Helical" evidence="1">
    <location>
        <begin position="6"/>
        <end position="25"/>
    </location>
</feature>
<reference evidence="2 3" key="1">
    <citation type="submission" date="2014-10" db="EMBL/GenBank/DDBJ databases">
        <title>Genome sequence of Micropolyspora internatus JCM3315.</title>
        <authorList>
            <person name="Shin S.-K."/>
            <person name="Yi H."/>
        </authorList>
    </citation>
    <scope>NUCLEOTIDE SEQUENCE [LARGE SCALE GENOMIC DNA]</scope>
    <source>
        <strain evidence="2 3">JCM 3315</strain>
    </source>
</reference>
<proteinExistence type="predicted"/>
<accession>A0A837D7W0</accession>